<dbReference type="Gene3D" id="1.10.260.40">
    <property type="entry name" value="lambda repressor-like DNA-binding domains"/>
    <property type="match status" value="1"/>
</dbReference>
<accession>A0A558ZMU5</accession>
<dbReference type="GO" id="GO:0003677">
    <property type="term" value="F:DNA binding"/>
    <property type="evidence" value="ECO:0007669"/>
    <property type="project" value="InterPro"/>
</dbReference>
<dbReference type="AlphaFoldDB" id="A0A558ZMU5"/>
<feature type="domain" description="HTH cro/C1-type" evidence="1">
    <location>
        <begin position="22"/>
        <end position="75"/>
    </location>
</feature>
<protein>
    <submittedName>
        <fullName evidence="2">Helix-turn-helix transcriptional regulator</fullName>
    </submittedName>
</protein>
<comment type="caution">
    <text evidence="2">The sequence shown here is derived from an EMBL/GenBank/DDBJ whole genome shotgun (WGS) entry which is preliminary data.</text>
</comment>
<dbReference type="Proteomes" id="UP000320896">
    <property type="component" value="Unassembled WGS sequence"/>
</dbReference>
<name>A0A558ZMU5_STREE</name>
<organism evidence="2 3">
    <name type="scientific">Streptococcus pneumoniae</name>
    <dbReference type="NCBI Taxonomy" id="1313"/>
    <lineage>
        <taxon>Bacteria</taxon>
        <taxon>Bacillati</taxon>
        <taxon>Bacillota</taxon>
        <taxon>Bacilli</taxon>
        <taxon>Lactobacillales</taxon>
        <taxon>Streptococcaceae</taxon>
        <taxon>Streptococcus</taxon>
    </lineage>
</organism>
<evidence type="ECO:0000313" key="3">
    <source>
        <dbReference type="Proteomes" id="UP000320896"/>
    </source>
</evidence>
<dbReference type="InterPro" id="IPR010982">
    <property type="entry name" value="Lambda_DNA-bd_dom_sf"/>
</dbReference>
<dbReference type="SUPFAM" id="SSF47413">
    <property type="entry name" value="lambda repressor-like DNA-binding domains"/>
    <property type="match status" value="1"/>
</dbReference>
<evidence type="ECO:0000259" key="1">
    <source>
        <dbReference type="PROSITE" id="PS50943"/>
    </source>
</evidence>
<dbReference type="CDD" id="cd00093">
    <property type="entry name" value="HTH_XRE"/>
    <property type="match status" value="1"/>
</dbReference>
<proteinExistence type="predicted"/>
<dbReference type="InterPro" id="IPR001387">
    <property type="entry name" value="Cro/C1-type_HTH"/>
</dbReference>
<dbReference type="PROSITE" id="PS50943">
    <property type="entry name" value="HTH_CROC1"/>
    <property type="match status" value="1"/>
</dbReference>
<dbReference type="EMBL" id="VMWH01000463">
    <property type="protein sequence ID" value="TVW78658.1"/>
    <property type="molecule type" value="Genomic_DNA"/>
</dbReference>
<dbReference type="Pfam" id="PF13443">
    <property type="entry name" value="HTH_26"/>
    <property type="match status" value="1"/>
</dbReference>
<reference evidence="2 3" key="1">
    <citation type="submission" date="2019-07" db="EMBL/GenBank/DDBJ databases">
        <authorList>
            <person name="Mohale T."/>
        </authorList>
    </citation>
    <scope>NUCLEOTIDE SEQUENCE [LARGE SCALE GENOMIC DNA]</scope>
    <source>
        <strain evidence="2 3">NTPn 126</strain>
    </source>
</reference>
<gene>
    <name evidence="2" type="ORF">AZJ70_13155</name>
</gene>
<evidence type="ECO:0000313" key="2">
    <source>
        <dbReference type="EMBL" id="TVW78658.1"/>
    </source>
</evidence>
<sequence length="139" mass="16603">MNRSDNMRGYTRNQMDHFRQQLQLLILGKGLTRKELSRKLNRNQNTIQQWITNKNIKPAHVHELCKFFNIDEKTLMGDPEELTDYRFFDQGKYICTAPLKELSKITGKDVSLLKYYIHLNERGREAGQFRLERVIEDEK</sequence>